<dbReference type="PANTHER" id="PTHR13587:SF7">
    <property type="entry name" value="INTEGRATOR COMPLEX SUBUNIT 3"/>
    <property type="match status" value="1"/>
</dbReference>
<dbReference type="InterPro" id="IPR019333">
    <property type="entry name" value="INTS3_N"/>
</dbReference>
<dbReference type="Proteomes" id="UP000694853">
    <property type="component" value="Unplaced"/>
</dbReference>
<keyword evidence="2" id="KW-1185">Reference proteome</keyword>
<dbReference type="PANTHER" id="PTHR13587">
    <property type="entry name" value="INTEGRATOR COMPLEX SUBUNIT 3"/>
    <property type="match status" value="1"/>
</dbReference>
<evidence type="ECO:0000259" key="1">
    <source>
        <dbReference type="Pfam" id="PF10189"/>
    </source>
</evidence>
<dbReference type="Pfam" id="PF10189">
    <property type="entry name" value="Ints3_N"/>
    <property type="match status" value="1"/>
</dbReference>
<dbReference type="GO" id="GO:0005737">
    <property type="term" value="C:cytoplasm"/>
    <property type="evidence" value="ECO:0007669"/>
    <property type="project" value="TreeGrafter"/>
</dbReference>
<proteinExistence type="predicted"/>
<name>A0A8B8MD41_ABRPR</name>
<organism evidence="2 3">
    <name type="scientific">Abrus precatorius</name>
    <name type="common">Indian licorice</name>
    <name type="synonym">Glycine abrus</name>
    <dbReference type="NCBI Taxonomy" id="3816"/>
    <lineage>
        <taxon>Eukaryota</taxon>
        <taxon>Viridiplantae</taxon>
        <taxon>Streptophyta</taxon>
        <taxon>Embryophyta</taxon>
        <taxon>Tracheophyta</taxon>
        <taxon>Spermatophyta</taxon>
        <taxon>Magnoliopsida</taxon>
        <taxon>eudicotyledons</taxon>
        <taxon>Gunneridae</taxon>
        <taxon>Pentapetalae</taxon>
        <taxon>rosids</taxon>
        <taxon>fabids</taxon>
        <taxon>Fabales</taxon>
        <taxon>Fabaceae</taxon>
        <taxon>Papilionoideae</taxon>
        <taxon>50 kb inversion clade</taxon>
        <taxon>NPAAA clade</taxon>
        <taxon>indigoferoid/millettioid clade</taxon>
        <taxon>Abreae</taxon>
        <taxon>Abrus</taxon>
    </lineage>
</organism>
<reference evidence="2" key="1">
    <citation type="journal article" date="2019" name="Toxins">
        <title>Detection of Abrin-Like and Prepropulchellin-Like Toxin Genes and Transcripts Using Whole Genome Sequencing and Full-Length Transcript Sequencing of Abrus precatorius.</title>
        <authorList>
            <person name="Hovde B.T."/>
            <person name="Daligault H.E."/>
            <person name="Hanschen E.R."/>
            <person name="Kunde Y.A."/>
            <person name="Johnson M.B."/>
            <person name="Starkenburg S.R."/>
            <person name="Johnson S.L."/>
        </authorList>
    </citation>
    <scope>NUCLEOTIDE SEQUENCE [LARGE SCALE GENOMIC DNA]</scope>
</reference>
<dbReference type="OrthoDB" id="2021145at2759"/>
<accession>A0A8B8MD41</accession>
<dbReference type="AlphaFoldDB" id="A0A8B8MD41"/>
<reference evidence="3" key="2">
    <citation type="submission" date="2025-08" db="UniProtKB">
        <authorList>
            <consortium name="RefSeq"/>
        </authorList>
    </citation>
    <scope>IDENTIFICATION</scope>
    <source>
        <tissue evidence="3">Young leaves</tissue>
    </source>
</reference>
<dbReference type="RefSeq" id="XP_027366606.1">
    <property type="nucleotide sequence ID" value="XM_027510805.1"/>
</dbReference>
<feature type="domain" description="Integrator complex subunit 3 N-terminal" evidence="1">
    <location>
        <begin position="45"/>
        <end position="453"/>
    </location>
</feature>
<protein>
    <submittedName>
        <fullName evidence="3">Integrator complex subunit 3</fullName>
    </submittedName>
</protein>
<dbReference type="KEGG" id="aprc:113872918"/>
<sequence length="471" mass="53713">MASRLTVASPFETDNPIEVSLREAFDSLKQTLKPPFSLTIPKPDEYTLLNHAILNAVLTEPHLSKTHLKHLHGIVTDGYATFLNSLLNVVHHLYPKLLASVKTQLLWVTEEMVRVLGTGFDALLVSLLRQISGGDFGDGNLWLCFKLVTLFVEQWQCFLDEAPHVLSCALYTFLRVLGDHCRVRVEKLETLRRLEIHLCVKIVREEFHLCLKIGRDFIRLLHDLGHVPEFRAILKDLVVNPSLFNTSGFKGVSQIYCTRTPSRFVLLRISPEMETWLRFLLTNVKLGCQRRHQMWFARKFLNGPDRETVIVDIVRFICCAHHPPNEIIGSDIFPRWALIGWLLKLCRKDYVEANVKLALFYDWLFYDERVDNIMNIEPAVLLMVHSIPKYVDITHALLGFLLLLLDNYDVEHKGLIVKGVRSAFWFLVSKGVIRSTHVLTSCPAISPALREGLHRLLSGGKVGGSNGFLPG</sequence>
<gene>
    <name evidence="3" type="primary">LOC113872918</name>
</gene>
<evidence type="ECO:0000313" key="2">
    <source>
        <dbReference type="Proteomes" id="UP000694853"/>
    </source>
</evidence>
<dbReference type="InterPro" id="IPR045334">
    <property type="entry name" value="INTS3"/>
</dbReference>
<dbReference type="GeneID" id="113872918"/>
<evidence type="ECO:0000313" key="3">
    <source>
        <dbReference type="RefSeq" id="XP_027366606.1"/>
    </source>
</evidence>